<evidence type="ECO:0000313" key="4">
    <source>
        <dbReference type="Proteomes" id="UP001153069"/>
    </source>
</evidence>
<feature type="transmembrane region" description="Helical" evidence="2">
    <location>
        <begin position="81"/>
        <end position="103"/>
    </location>
</feature>
<evidence type="ECO:0000256" key="1">
    <source>
        <dbReference type="SAM" id="MobiDB-lite"/>
    </source>
</evidence>
<feature type="transmembrane region" description="Helical" evidence="2">
    <location>
        <begin position="25"/>
        <end position="49"/>
    </location>
</feature>
<keyword evidence="2" id="KW-0472">Membrane</keyword>
<organism evidence="3 4">
    <name type="scientific">Seminavis robusta</name>
    <dbReference type="NCBI Taxonomy" id="568900"/>
    <lineage>
        <taxon>Eukaryota</taxon>
        <taxon>Sar</taxon>
        <taxon>Stramenopiles</taxon>
        <taxon>Ochrophyta</taxon>
        <taxon>Bacillariophyta</taxon>
        <taxon>Bacillariophyceae</taxon>
        <taxon>Bacillariophycidae</taxon>
        <taxon>Naviculales</taxon>
        <taxon>Naviculaceae</taxon>
        <taxon>Seminavis</taxon>
    </lineage>
</organism>
<dbReference type="Proteomes" id="UP001153069">
    <property type="component" value="Unassembled WGS sequence"/>
</dbReference>
<keyword evidence="2" id="KW-1133">Transmembrane helix</keyword>
<gene>
    <name evidence="3" type="ORF">SEMRO_3458_G348220.2</name>
</gene>
<feature type="region of interest" description="Disordered" evidence="1">
    <location>
        <begin position="671"/>
        <end position="714"/>
    </location>
</feature>
<dbReference type="AlphaFoldDB" id="A0A9N8HZB7"/>
<proteinExistence type="predicted"/>
<protein>
    <submittedName>
        <fullName evidence="3">Uncharacterized protein</fullName>
    </submittedName>
</protein>
<name>A0A9N8HZB7_9STRA</name>
<feature type="transmembrane region" description="Helical" evidence="2">
    <location>
        <begin position="172"/>
        <end position="196"/>
    </location>
</feature>
<keyword evidence="4" id="KW-1185">Reference proteome</keyword>
<feature type="compositionally biased region" description="Basic and acidic residues" evidence="1">
    <location>
        <begin position="699"/>
        <end position="709"/>
    </location>
</feature>
<dbReference type="EMBL" id="CAICTM010003456">
    <property type="protein sequence ID" value="CAB9531356.1"/>
    <property type="molecule type" value="Genomic_DNA"/>
</dbReference>
<feature type="region of interest" description="Disordered" evidence="1">
    <location>
        <begin position="454"/>
        <end position="480"/>
    </location>
</feature>
<evidence type="ECO:0000313" key="3">
    <source>
        <dbReference type="EMBL" id="CAB9531356.1"/>
    </source>
</evidence>
<feature type="compositionally biased region" description="Basic residues" evidence="1">
    <location>
        <begin position="462"/>
        <end position="477"/>
    </location>
</feature>
<sequence>MNPITEFFAGLCQCLYWMIWPIASLALGAVSGVIIGTIMTVLVFAITLIRLPMHMAKTFYVAATTEECYERCQFFDPFLRILVFLLVPIPHLLWLLGTTLFAATVGNLYYISRTTRTIFKHQYAKACGYGTKTVMFDEDSHIGVYIQSCRDFMADDGPSLGMVEMLKAICSFLPGLPLGALPFIPFTIAILLITLFRLPINFFQSVKITIITVTLQWDLKILALLMLPFAHTIFPLVVFVASLLFSFFHFVSATTISIFESNSPFERWGDFGNMTRDYYQAHQDFVGERYLGKYDHPTGIPLGWQGQTYGLPIHSIIQWQWDFLVCCGLLLLSIPTCLVGSILIFAIKFIPGTMSWWRTQCEHMSREETAECLGCWAFYVAGLVLTPVAALVASAFGVLGGSLLSIRVTSVYLRYGYLAGIYEPFHVIHDVDSWDFFSLGGFLAFACLGEDNPHKNGDNRQQRKQRGRANSRSARKAAKGESRMLSNAYWDRFANQCIQTTFQLIEKEWVTRDQVQSMDSAVIQAIPAVAVLTVLVDTVHDAKAKKPEDLSWKIDGTLCKQSDRPPLDGIAALLLPKVMEVKRLLQTKKSTAKEANVQNITAMICSNADEPTQELEAFIKSLENDKSKPSASNNMIRAKLTELTLMMLQVQPFLDRMNLIFGYNYAAPARPARDLEEGDPGAEADISGTQNQPAHRKKEQTDGSEEAHGESWMTRAQWLFGQRVPAQVSTNS</sequence>
<keyword evidence="2" id="KW-0812">Transmembrane</keyword>
<accession>A0A9N8HZB7</accession>
<feature type="transmembrane region" description="Helical" evidence="2">
    <location>
        <begin position="376"/>
        <end position="404"/>
    </location>
</feature>
<comment type="caution">
    <text evidence="3">The sequence shown here is derived from an EMBL/GenBank/DDBJ whole genome shotgun (WGS) entry which is preliminary data.</text>
</comment>
<evidence type="ECO:0000256" key="2">
    <source>
        <dbReference type="SAM" id="Phobius"/>
    </source>
</evidence>
<reference evidence="3" key="1">
    <citation type="submission" date="2020-06" db="EMBL/GenBank/DDBJ databases">
        <authorList>
            <consortium name="Plant Systems Biology data submission"/>
        </authorList>
    </citation>
    <scope>NUCLEOTIDE SEQUENCE</scope>
    <source>
        <strain evidence="3">D6</strain>
    </source>
</reference>
<feature type="transmembrane region" description="Helical" evidence="2">
    <location>
        <begin position="323"/>
        <end position="347"/>
    </location>
</feature>